<evidence type="ECO:0000313" key="1">
    <source>
        <dbReference type="EMBL" id="SVB00885.1"/>
    </source>
</evidence>
<protein>
    <recommendedName>
        <fullName evidence="2">Cyclophilin TM1367-like domain-containing protein</fullName>
    </recommendedName>
</protein>
<dbReference type="Pfam" id="PF12903">
    <property type="entry name" value="DUF3830"/>
    <property type="match status" value="1"/>
</dbReference>
<accession>A0A382AH13</accession>
<gene>
    <name evidence="1" type="ORF">METZ01_LOCUS153739</name>
</gene>
<evidence type="ECO:0008006" key="2">
    <source>
        <dbReference type="Google" id="ProtNLM"/>
    </source>
</evidence>
<dbReference type="InterPro" id="IPR024532">
    <property type="entry name" value="DUF3830"/>
</dbReference>
<organism evidence="1">
    <name type="scientific">marine metagenome</name>
    <dbReference type="NCBI Taxonomy" id="408172"/>
    <lineage>
        <taxon>unclassified sequences</taxon>
        <taxon>metagenomes</taxon>
        <taxon>ecological metagenomes</taxon>
    </lineage>
</organism>
<dbReference type="Gene3D" id="2.40.100.20">
    <property type="match status" value="1"/>
</dbReference>
<dbReference type="AlphaFoldDB" id="A0A382AH13"/>
<dbReference type="EMBL" id="UINC01025392">
    <property type="protein sequence ID" value="SVB00885.1"/>
    <property type="molecule type" value="Genomic_DNA"/>
</dbReference>
<name>A0A382AH13_9ZZZZ</name>
<sequence>MTSLILEFEKGGVFSARLLEDEAPKTCATIKNHLPFEYLFQQSIVSGQAMVALPPDLTVERENQRVASIPPGTLSFLVKDEPVLVPDEIYIAYGIFISRGLTIDAKQPVNVFAQIDDNLHELKEIGVRIIRHGAGMVRFSLGP</sequence>
<proteinExistence type="predicted"/>
<reference evidence="1" key="1">
    <citation type="submission" date="2018-05" db="EMBL/GenBank/DDBJ databases">
        <authorList>
            <person name="Lanie J.A."/>
            <person name="Ng W.-L."/>
            <person name="Kazmierczak K.M."/>
            <person name="Andrzejewski T.M."/>
            <person name="Davidsen T.M."/>
            <person name="Wayne K.J."/>
            <person name="Tettelin H."/>
            <person name="Glass J.I."/>
            <person name="Rusch D."/>
            <person name="Podicherti R."/>
            <person name="Tsui H.-C.T."/>
            <person name="Winkler M.E."/>
        </authorList>
    </citation>
    <scope>NUCLEOTIDE SEQUENCE</scope>
</reference>